<dbReference type="Proteomes" id="UP000647587">
    <property type="component" value="Unassembled WGS sequence"/>
</dbReference>
<reference evidence="2" key="1">
    <citation type="journal article" date="2019" name="Int. J. Syst. Evol. Microbiol.">
        <title>The Global Catalogue of Microorganisms (GCM) 10K type strain sequencing project: providing services to taxonomists for standard genome sequencing and annotation.</title>
        <authorList>
            <consortium name="The Broad Institute Genomics Platform"/>
            <consortium name="The Broad Institute Genome Sequencing Center for Infectious Disease"/>
            <person name="Wu L."/>
            <person name="Ma J."/>
        </authorList>
    </citation>
    <scope>NUCLEOTIDE SEQUENCE [LARGE SCALE GENOMIC DNA]</scope>
    <source>
        <strain evidence="2">JCM 30331</strain>
    </source>
</reference>
<keyword evidence="2" id="KW-1185">Reference proteome</keyword>
<evidence type="ECO:0000313" key="1">
    <source>
        <dbReference type="EMBL" id="GGK36169.1"/>
    </source>
</evidence>
<gene>
    <name evidence="1" type="ORF">GCM10008955_32650</name>
</gene>
<accession>A0ABQ2EZM6</accession>
<name>A0ABQ2EZM6_9DEIO</name>
<comment type="caution">
    <text evidence="1">The sequence shown here is derived from an EMBL/GenBank/DDBJ whole genome shotgun (WGS) entry which is preliminary data.</text>
</comment>
<sequence length="172" mass="19654">MLIVKSTTVFLKRFYDLNGEQIGTLTIAPWVGGARNGRLNLGHDDVAKLELTGRTYRLEYEVSNLRSFGENDIRYFLMDGTTVLATAAAYHHDNKRKWDLEIDSRSFELVNRSSWHRLRFALMQDNAQVGEIQETTRLLAVTRTYEVRAPGSFDPVIQAFLYHLAAVRTNAS</sequence>
<evidence type="ECO:0000313" key="2">
    <source>
        <dbReference type="Proteomes" id="UP000647587"/>
    </source>
</evidence>
<organism evidence="1 2">
    <name type="scientific">Deinococcus malanensis</name>
    <dbReference type="NCBI Taxonomy" id="1706855"/>
    <lineage>
        <taxon>Bacteria</taxon>
        <taxon>Thermotogati</taxon>
        <taxon>Deinococcota</taxon>
        <taxon>Deinococci</taxon>
        <taxon>Deinococcales</taxon>
        <taxon>Deinococcaceae</taxon>
        <taxon>Deinococcus</taxon>
    </lineage>
</organism>
<dbReference type="EMBL" id="BMPP01000016">
    <property type="protein sequence ID" value="GGK36169.1"/>
    <property type="molecule type" value="Genomic_DNA"/>
</dbReference>
<protein>
    <submittedName>
        <fullName evidence="1">Uncharacterized protein</fullName>
    </submittedName>
</protein>
<dbReference type="RefSeq" id="WP_189010683.1">
    <property type="nucleotide sequence ID" value="NZ_BMPP01000016.1"/>
</dbReference>
<proteinExistence type="predicted"/>